<evidence type="ECO:0000256" key="11">
    <source>
        <dbReference type="PIRSR" id="PIRSR600246-1"/>
    </source>
</evidence>
<dbReference type="SUPFAM" id="SSF56235">
    <property type="entry name" value="N-terminal nucleophile aminohydrolases (Ntn hydrolases)"/>
    <property type="match status" value="1"/>
</dbReference>
<dbReference type="GO" id="GO:0008233">
    <property type="term" value="F:peptidase activity"/>
    <property type="evidence" value="ECO:0007669"/>
    <property type="project" value="UniProtKB-KW"/>
</dbReference>
<keyword evidence="3" id="KW-0378">Hydrolase</keyword>
<proteinExistence type="inferred from homology"/>
<feature type="binding site" evidence="12">
    <location>
        <begin position="260"/>
        <end position="263"/>
    </location>
    <ligand>
        <name>substrate</name>
    </ligand>
</feature>
<feature type="active site" description="Nucleophile" evidence="11">
    <location>
        <position position="232"/>
    </location>
</feature>
<dbReference type="EC" id="3.5.1.26" evidence="7"/>
<evidence type="ECO:0000313" key="16">
    <source>
        <dbReference type="Proteomes" id="UP001519460"/>
    </source>
</evidence>
<evidence type="ECO:0000256" key="13">
    <source>
        <dbReference type="PIRSR" id="PIRSR600246-3"/>
    </source>
</evidence>
<dbReference type="PANTHER" id="PTHR10188:SF6">
    <property type="entry name" value="N(4)-(BETA-N-ACETYLGLUCOSAMINYL)-L-ASPARAGINASE"/>
    <property type="match status" value="1"/>
</dbReference>
<name>A0ABD0LWE4_9CAEN</name>
<dbReference type="InterPro" id="IPR029055">
    <property type="entry name" value="Ntn_hydrolases_N"/>
</dbReference>
<feature type="compositionally biased region" description="Polar residues" evidence="14">
    <location>
        <begin position="193"/>
        <end position="203"/>
    </location>
</feature>
<keyword evidence="4" id="KW-0068">Autocatalytic cleavage</keyword>
<evidence type="ECO:0000256" key="12">
    <source>
        <dbReference type="PIRSR" id="PIRSR600246-2"/>
    </source>
</evidence>
<evidence type="ECO:0000256" key="2">
    <source>
        <dbReference type="ARBA" id="ARBA00022670"/>
    </source>
</evidence>
<dbReference type="Proteomes" id="UP001519460">
    <property type="component" value="Unassembled WGS sequence"/>
</dbReference>
<evidence type="ECO:0000256" key="8">
    <source>
        <dbReference type="ARBA" id="ARBA00078726"/>
    </source>
</evidence>
<evidence type="ECO:0000313" key="15">
    <source>
        <dbReference type="EMBL" id="KAK7503830.1"/>
    </source>
</evidence>
<dbReference type="GO" id="GO:0006508">
    <property type="term" value="P:proteolysis"/>
    <property type="evidence" value="ECO:0007669"/>
    <property type="project" value="UniProtKB-KW"/>
</dbReference>
<comment type="function">
    <text evidence="6">Cleaves the GlcNAc-Asn bond which joins oligosaccharides to the peptide of asparagine-linked glycoproteins.</text>
</comment>
<evidence type="ECO:0000256" key="7">
    <source>
        <dbReference type="ARBA" id="ARBA00066729"/>
    </source>
</evidence>
<comment type="caution">
    <text evidence="15">The sequence shown here is derived from an EMBL/GenBank/DDBJ whole genome shotgun (WGS) entry which is preliminary data.</text>
</comment>
<evidence type="ECO:0000256" key="1">
    <source>
        <dbReference type="ARBA" id="ARBA00010872"/>
    </source>
</evidence>
<accession>A0ABD0LWE4</accession>
<dbReference type="CDD" id="cd04513">
    <property type="entry name" value="Glycosylasparaginase"/>
    <property type="match status" value="1"/>
</dbReference>
<dbReference type="GO" id="GO:0003948">
    <property type="term" value="F:N4-(beta-N-acetylglucosaminyl)-L-asparaginase activity"/>
    <property type="evidence" value="ECO:0007669"/>
    <property type="project" value="UniProtKB-EC"/>
</dbReference>
<dbReference type="EMBL" id="JACVVK020000018">
    <property type="protein sequence ID" value="KAK7503830.1"/>
    <property type="molecule type" value="Genomic_DNA"/>
</dbReference>
<evidence type="ECO:0000256" key="10">
    <source>
        <dbReference type="ARBA" id="ARBA00080645"/>
    </source>
</evidence>
<reference evidence="15 16" key="1">
    <citation type="journal article" date="2023" name="Sci. Data">
        <title>Genome assembly of the Korean intertidal mud-creeper Batillaria attramentaria.</title>
        <authorList>
            <person name="Patra A.K."/>
            <person name="Ho P.T."/>
            <person name="Jun S."/>
            <person name="Lee S.J."/>
            <person name="Kim Y."/>
            <person name="Won Y.J."/>
        </authorList>
    </citation>
    <scope>NUCLEOTIDE SEQUENCE [LARGE SCALE GENOMIC DNA]</scope>
    <source>
        <strain evidence="15">Wonlab-2016</strain>
    </source>
</reference>
<feature type="binding site" evidence="12">
    <location>
        <begin position="283"/>
        <end position="286"/>
    </location>
    <ligand>
        <name>substrate</name>
    </ligand>
</feature>
<feature type="region of interest" description="Disordered" evidence="14">
    <location>
        <begin position="193"/>
        <end position="231"/>
    </location>
</feature>
<gene>
    <name evidence="15" type="ORF">BaRGS_00004953</name>
</gene>
<dbReference type="InterPro" id="IPR000246">
    <property type="entry name" value="Peptidase_T2"/>
</dbReference>
<comment type="catalytic activity">
    <reaction evidence="5">
        <text>N(4)-(beta-N-acetyl-D-glucosaminyl)-L-asparagine + H2O = N-acetyl-beta-D-glucosaminylamine + L-aspartate + H(+)</text>
        <dbReference type="Rhea" id="RHEA:11544"/>
        <dbReference type="ChEBI" id="CHEBI:15377"/>
        <dbReference type="ChEBI" id="CHEBI:15378"/>
        <dbReference type="ChEBI" id="CHEBI:15947"/>
        <dbReference type="ChEBI" id="CHEBI:29991"/>
        <dbReference type="ChEBI" id="CHEBI:58080"/>
        <dbReference type="EC" id="3.5.1.26"/>
    </reaction>
</comment>
<protein>
    <recommendedName>
        <fullName evidence="7">N(4)-(beta-N-acetylglucosaminyl)-L-asparaginase</fullName>
        <ecNumber evidence="7">3.5.1.26</ecNumber>
    </recommendedName>
    <alternativeName>
        <fullName evidence="9">Aspartylglucosaminidase</fullName>
    </alternativeName>
    <alternativeName>
        <fullName evidence="8">Glycosylasparaginase</fullName>
    </alternativeName>
    <alternativeName>
        <fullName evidence="10">N4-(N-acetyl-beta-glucosaminyl)-L-asparagine amidase</fullName>
    </alternativeName>
</protein>
<organism evidence="15 16">
    <name type="scientific">Batillaria attramentaria</name>
    <dbReference type="NCBI Taxonomy" id="370345"/>
    <lineage>
        <taxon>Eukaryota</taxon>
        <taxon>Metazoa</taxon>
        <taxon>Spiralia</taxon>
        <taxon>Lophotrochozoa</taxon>
        <taxon>Mollusca</taxon>
        <taxon>Gastropoda</taxon>
        <taxon>Caenogastropoda</taxon>
        <taxon>Sorbeoconcha</taxon>
        <taxon>Cerithioidea</taxon>
        <taxon>Batillariidae</taxon>
        <taxon>Batillaria</taxon>
    </lineage>
</organism>
<evidence type="ECO:0000256" key="14">
    <source>
        <dbReference type="SAM" id="MobiDB-lite"/>
    </source>
</evidence>
<evidence type="ECO:0000256" key="3">
    <source>
        <dbReference type="ARBA" id="ARBA00022801"/>
    </source>
</evidence>
<feature type="site" description="Cleavage; by autolysis" evidence="13">
    <location>
        <begin position="231"/>
        <end position="232"/>
    </location>
</feature>
<comment type="similarity">
    <text evidence="1">Belongs to the Ntn-hydrolase family.</text>
</comment>
<evidence type="ECO:0000256" key="6">
    <source>
        <dbReference type="ARBA" id="ARBA00053295"/>
    </source>
</evidence>
<dbReference type="Pfam" id="PF01112">
    <property type="entry name" value="Asparaginase_2"/>
    <property type="match status" value="1"/>
</dbReference>
<dbReference type="AlphaFoldDB" id="A0ABD0LWE4"/>
<dbReference type="PANTHER" id="PTHR10188">
    <property type="entry name" value="L-ASPARAGINASE"/>
    <property type="match status" value="1"/>
</dbReference>
<dbReference type="FunFam" id="3.60.20.30:FF:000003">
    <property type="entry name" value="N(4)-(Beta-N-acetylglucosaminyl)-L-asparaginase isoform X1"/>
    <property type="match status" value="1"/>
</dbReference>
<evidence type="ECO:0000256" key="5">
    <source>
        <dbReference type="ARBA" id="ARBA00050421"/>
    </source>
</evidence>
<evidence type="ECO:0000256" key="4">
    <source>
        <dbReference type="ARBA" id="ARBA00022813"/>
    </source>
</evidence>
<sequence>MCRGSSLPRCLFITWPRGSHMTLDMAAPVVMNISSVIVFLAVLSSGSSQALLPLVINTWPFTNATAEAWETIEQRNSTPVDAVVAGCRVCQTERCDGSVGYGGSPDEQGETTLDAMIMNGETFEVGAVGDLRRVKDAIGVARAVMDYSQHTLLAGESATSFALEMGFKEESLSTNSSVQMWLDWRSRNCQPNYRKSVIPNPTKSCGPYKPRPRLPTVRQKASDSVGPDNHDTIGMVVIDEEGKIAAGTSTNGMDHKIPGRVGDSPIMGAGAYASSGIGGAAATGDGDIMMRFLPSFQAVSLLGQGVPPMDAAALSLKPISKHYPTFVGALIVADVHGKFGAACHGISEFHYSVRSPSTGAVQVMSVKCS</sequence>
<keyword evidence="2" id="KW-0645">Protease</keyword>
<evidence type="ECO:0000256" key="9">
    <source>
        <dbReference type="ARBA" id="ARBA00079301"/>
    </source>
</evidence>
<keyword evidence="16" id="KW-1185">Reference proteome</keyword>
<dbReference type="Gene3D" id="3.60.20.30">
    <property type="entry name" value="(Glycosyl)asparaginase"/>
    <property type="match status" value="1"/>
</dbReference>